<dbReference type="InterPro" id="IPR052051">
    <property type="entry name" value="TCR_complex_component"/>
</dbReference>
<dbReference type="InterPro" id="IPR003599">
    <property type="entry name" value="Ig_sub"/>
</dbReference>
<dbReference type="PROSITE" id="PS50835">
    <property type="entry name" value="IG_LIKE"/>
    <property type="match status" value="2"/>
</dbReference>
<evidence type="ECO:0000256" key="2">
    <source>
        <dbReference type="ARBA" id="ARBA00022475"/>
    </source>
</evidence>
<keyword evidence="5 8" id="KW-0472">Membrane</keyword>
<dbReference type="OMA" id="CASSNAY"/>
<comment type="subcellular location">
    <subcellularLocation>
        <location evidence="1">Cell membrane</location>
    </subcellularLocation>
</comment>
<evidence type="ECO:0000313" key="10">
    <source>
        <dbReference type="Ensembl" id="ENSKMAP00000022644.1"/>
    </source>
</evidence>
<dbReference type="Gene3D" id="2.60.40.10">
    <property type="entry name" value="Immunoglobulins"/>
    <property type="match status" value="2"/>
</dbReference>
<keyword evidence="2" id="KW-1003">Cell membrane</keyword>
<keyword evidence="6" id="KW-1015">Disulfide bond</keyword>
<reference evidence="10" key="1">
    <citation type="submission" date="2025-08" db="UniProtKB">
        <authorList>
            <consortium name="Ensembl"/>
        </authorList>
    </citation>
    <scope>IDENTIFICATION</scope>
</reference>
<evidence type="ECO:0000256" key="8">
    <source>
        <dbReference type="SAM" id="Phobius"/>
    </source>
</evidence>
<organism evidence="10 11">
    <name type="scientific">Kryptolebias marmoratus</name>
    <name type="common">Mangrove killifish</name>
    <name type="synonym">Rivulus marmoratus</name>
    <dbReference type="NCBI Taxonomy" id="37003"/>
    <lineage>
        <taxon>Eukaryota</taxon>
        <taxon>Metazoa</taxon>
        <taxon>Chordata</taxon>
        <taxon>Craniata</taxon>
        <taxon>Vertebrata</taxon>
        <taxon>Euteleostomi</taxon>
        <taxon>Actinopterygii</taxon>
        <taxon>Neopterygii</taxon>
        <taxon>Teleostei</taxon>
        <taxon>Neoteleostei</taxon>
        <taxon>Acanthomorphata</taxon>
        <taxon>Ovalentaria</taxon>
        <taxon>Atherinomorphae</taxon>
        <taxon>Cyprinodontiformes</taxon>
        <taxon>Rivulidae</taxon>
        <taxon>Kryptolebias</taxon>
    </lineage>
</organism>
<dbReference type="CDD" id="cd00099">
    <property type="entry name" value="IgV"/>
    <property type="match status" value="2"/>
</dbReference>
<dbReference type="SMART" id="SM00409">
    <property type="entry name" value="IG"/>
    <property type="match status" value="2"/>
</dbReference>
<dbReference type="GO" id="GO:0009617">
    <property type="term" value="P:response to bacterium"/>
    <property type="evidence" value="ECO:0007669"/>
    <property type="project" value="TreeGrafter"/>
</dbReference>
<dbReference type="InterPro" id="IPR007110">
    <property type="entry name" value="Ig-like_dom"/>
</dbReference>
<feature type="domain" description="Ig-like" evidence="9">
    <location>
        <begin position="20"/>
        <end position="127"/>
    </location>
</feature>
<evidence type="ECO:0000313" key="11">
    <source>
        <dbReference type="Proteomes" id="UP000264800"/>
    </source>
</evidence>
<evidence type="ECO:0000256" key="3">
    <source>
        <dbReference type="ARBA" id="ARBA00022729"/>
    </source>
</evidence>
<dbReference type="SUPFAM" id="SSF48726">
    <property type="entry name" value="Immunoglobulin"/>
    <property type="match status" value="2"/>
</dbReference>
<accession>A0A3Q3BDA3</accession>
<keyword evidence="11" id="KW-1185">Reference proteome</keyword>
<keyword evidence="7" id="KW-0325">Glycoprotein</keyword>
<dbReference type="Ensembl" id="ENSKMAT00000022932.1">
    <property type="protein sequence ID" value="ENSKMAP00000022644.1"/>
    <property type="gene ID" value="ENSKMAG00000016812.1"/>
</dbReference>
<dbReference type="Pfam" id="PF07686">
    <property type="entry name" value="V-set"/>
    <property type="match status" value="2"/>
</dbReference>
<evidence type="ECO:0000259" key="9">
    <source>
        <dbReference type="PROSITE" id="PS50835"/>
    </source>
</evidence>
<evidence type="ECO:0000256" key="6">
    <source>
        <dbReference type="ARBA" id="ARBA00023157"/>
    </source>
</evidence>
<dbReference type="SMART" id="SM00406">
    <property type="entry name" value="IGv"/>
    <property type="match status" value="2"/>
</dbReference>
<keyword evidence="8" id="KW-0812">Transmembrane</keyword>
<dbReference type="Proteomes" id="UP000264800">
    <property type="component" value="Unplaced"/>
</dbReference>
<keyword evidence="3" id="KW-0732">Signal</keyword>
<protein>
    <recommendedName>
        <fullName evidence="9">Ig-like domain-containing protein</fullName>
    </recommendedName>
</protein>
<evidence type="ECO:0000256" key="7">
    <source>
        <dbReference type="ARBA" id="ARBA00023180"/>
    </source>
</evidence>
<feature type="domain" description="Ig-like" evidence="9">
    <location>
        <begin position="136"/>
        <end position="226"/>
    </location>
</feature>
<dbReference type="GeneTree" id="ENSGT00940000162676"/>
<dbReference type="InterPro" id="IPR013783">
    <property type="entry name" value="Ig-like_fold"/>
</dbReference>
<dbReference type="AlphaFoldDB" id="A0A3Q3BDA3"/>
<dbReference type="PANTHER" id="PTHR19433">
    <property type="entry name" value="T-CELL RECEPTOR ALPHA CHAIN V REGION-RELATED"/>
    <property type="match status" value="1"/>
</dbReference>
<proteinExistence type="predicted"/>
<dbReference type="GO" id="GO:0002376">
    <property type="term" value="P:immune system process"/>
    <property type="evidence" value="ECO:0007669"/>
    <property type="project" value="UniProtKB-KW"/>
</dbReference>
<dbReference type="InterPro" id="IPR013106">
    <property type="entry name" value="Ig_V-set"/>
</dbReference>
<dbReference type="GO" id="GO:0005886">
    <property type="term" value="C:plasma membrane"/>
    <property type="evidence" value="ECO:0007669"/>
    <property type="project" value="UniProtKB-SubCell"/>
</dbReference>
<sequence>AMAAPTLAPVWTCHGLSLAPDSSRFISTHVGDKLNLRCSYEDADSAWISWYKQTLGHRPKLIASFLVNETKIHFYDEFMNNPRFILDKENQTNQLIILNLKVSDSATYYCGLTYAKVVILAEGTTVSVKGSGLTMQALVHQSASETVHPGGSVTLNCTVQTGSCDGEHSVYWFRNSEESHPGLIYVHGGRNDQCERNPNNQTHTCVSKLSLKNLNRSHVGTYYCAVVSCGHILFGDGTKLDFKCDVDSVVSMYFMRGALALTTFLSVFQAFLLFLIYKRNGSIGRGTTSQVDQNEEGIYYAALRHQNVNRLKRQKNEKTDCVYSSVKQ</sequence>
<evidence type="ECO:0000256" key="4">
    <source>
        <dbReference type="ARBA" id="ARBA00022859"/>
    </source>
</evidence>
<evidence type="ECO:0000256" key="1">
    <source>
        <dbReference type="ARBA" id="ARBA00004236"/>
    </source>
</evidence>
<keyword evidence="4" id="KW-0391">Immunity</keyword>
<feature type="transmembrane region" description="Helical" evidence="8">
    <location>
        <begin position="253"/>
        <end position="277"/>
    </location>
</feature>
<reference evidence="10" key="2">
    <citation type="submission" date="2025-09" db="UniProtKB">
        <authorList>
            <consortium name="Ensembl"/>
        </authorList>
    </citation>
    <scope>IDENTIFICATION</scope>
</reference>
<evidence type="ECO:0000256" key="5">
    <source>
        <dbReference type="ARBA" id="ARBA00023136"/>
    </source>
</evidence>
<dbReference type="InterPro" id="IPR036179">
    <property type="entry name" value="Ig-like_dom_sf"/>
</dbReference>
<name>A0A3Q3BDA3_KRYMA</name>
<dbReference type="PANTHER" id="PTHR19433:SF127">
    <property type="entry name" value="NITR9"/>
    <property type="match status" value="1"/>
</dbReference>
<keyword evidence="8" id="KW-1133">Transmembrane helix</keyword>